<dbReference type="InterPro" id="IPR000515">
    <property type="entry name" value="MetI-like"/>
</dbReference>
<keyword evidence="5 7" id="KW-1133">Transmembrane helix</keyword>
<feature type="transmembrane region" description="Helical" evidence="7">
    <location>
        <begin position="214"/>
        <end position="234"/>
    </location>
</feature>
<gene>
    <name evidence="9" type="ORF">OMP40_28055</name>
</gene>
<keyword evidence="6 7" id="KW-0472">Membrane</keyword>
<dbReference type="InterPro" id="IPR035906">
    <property type="entry name" value="MetI-like_sf"/>
</dbReference>
<organism evidence="9 10">
    <name type="scientific">Cohnella rhizosphaerae</name>
    <dbReference type="NCBI Taxonomy" id="1457232"/>
    <lineage>
        <taxon>Bacteria</taxon>
        <taxon>Bacillati</taxon>
        <taxon>Bacillota</taxon>
        <taxon>Bacilli</taxon>
        <taxon>Bacillales</taxon>
        <taxon>Paenibacillaceae</taxon>
        <taxon>Cohnella</taxon>
    </lineage>
</organism>
<dbReference type="PANTHER" id="PTHR43744:SF9">
    <property type="entry name" value="POLYGALACTURONAN_RHAMNOGALACTURONAN TRANSPORT SYSTEM PERMEASE PROTEIN YTCP"/>
    <property type="match status" value="1"/>
</dbReference>
<feature type="transmembrane region" description="Helical" evidence="7">
    <location>
        <begin position="154"/>
        <end position="172"/>
    </location>
</feature>
<dbReference type="PANTHER" id="PTHR43744">
    <property type="entry name" value="ABC TRANSPORTER PERMEASE PROTEIN MG189-RELATED-RELATED"/>
    <property type="match status" value="1"/>
</dbReference>
<evidence type="ECO:0000256" key="7">
    <source>
        <dbReference type="SAM" id="Phobius"/>
    </source>
</evidence>
<evidence type="ECO:0000256" key="6">
    <source>
        <dbReference type="ARBA" id="ARBA00023136"/>
    </source>
</evidence>
<protein>
    <submittedName>
        <fullName evidence="9">ABC transporter permease subunit</fullName>
    </submittedName>
</protein>
<dbReference type="AlphaFoldDB" id="A0A9X4QVM8"/>
<evidence type="ECO:0000259" key="8">
    <source>
        <dbReference type="PROSITE" id="PS50928"/>
    </source>
</evidence>
<dbReference type="PROSITE" id="PS50928">
    <property type="entry name" value="ABC_TM1"/>
    <property type="match status" value="1"/>
</dbReference>
<reference evidence="9" key="1">
    <citation type="submission" date="2022-10" db="EMBL/GenBank/DDBJ databases">
        <title>Comparative genomic analysis of Cohnella hashimotonis sp. nov., isolated from the International Space Station.</title>
        <authorList>
            <person name="Simpson A."/>
            <person name="Venkateswaran K."/>
        </authorList>
    </citation>
    <scope>NUCLEOTIDE SEQUENCE</scope>
    <source>
        <strain evidence="9">DSM 28161</strain>
    </source>
</reference>
<feature type="transmembrane region" description="Helical" evidence="7">
    <location>
        <begin position="267"/>
        <end position="284"/>
    </location>
</feature>
<evidence type="ECO:0000256" key="1">
    <source>
        <dbReference type="ARBA" id="ARBA00004651"/>
    </source>
</evidence>
<feature type="transmembrane region" description="Helical" evidence="7">
    <location>
        <begin position="184"/>
        <end position="202"/>
    </location>
</feature>
<feature type="transmembrane region" description="Helical" evidence="7">
    <location>
        <begin position="336"/>
        <end position="355"/>
    </location>
</feature>
<dbReference type="EMBL" id="JAPDIA010000008">
    <property type="protein sequence ID" value="MDG0812744.1"/>
    <property type="molecule type" value="Genomic_DNA"/>
</dbReference>
<evidence type="ECO:0000313" key="9">
    <source>
        <dbReference type="EMBL" id="MDG0812744.1"/>
    </source>
</evidence>
<keyword evidence="10" id="KW-1185">Reference proteome</keyword>
<dbReference type="Proteomes" id="UP001153404">
    <property type="component" value="Unassembled WGS sequence"/>
</dbReference>
<dbReference type="CDD" id="cd06261">
    <property type="entry name" value="TM_PBP2"/>
    <property type="match status" value="1"/>
</dbReference>
<feature type="transmembrane region" description="Helical" evidence="7">
    <location>
        <begin position="88"/>
        <end position="108"/>
    </location>
</feature>
<evidence type="ECO:0000256" key="3">
    <source>
        <dbReference type="ARBA" id="ARBA00022475"/>
    </source>
</evidence>
<dbReference type="GO" id="GO:0055085">
    <property type="term" value="P:transmembrane transport"/>
    <property type="evidence" value="ECO:0007669"/>
    <property type="project" value="InterPro"/>
</dbReference>
<name>A0A9X4QVM8_9BACL</name>
<comment type="subcellular location">
    <subcellularLocation>
        <location evidence="1">Cell membrane</location>
        <topology evidence="1">Multi-pass membrane protein</topology>
    </subcellularLocation>
</comment>
<keyword evidence="4 7" id="KW-0812">Transmembrane</keyword>
<accession>A0A9X4QVM8</accession>
<dbReference type="Gene3D" id="1.10.3720.10">
    <property type="entry name" value="MetI-like"/>
    <property type="match status" value="1"/>
</dbReference>
<comment type="caution">
    <text evidence="9">The sequence shown here is derived from an EMBL/GenBank/DDBJ whole genome shotgun (WGS) entry which is preliminary data.</text>
</comment>
<keyword evidence="2" id="KW-0813">Transport</keyword>
<dbReference type="SUPFAM" id="SSF161098">
    <property type="entry name" value="MetI-like"/>
    <property type="match status" value="1"/>
</dbReference>
<evidence type="ECO:0000256" key="4">
    <source>
        <dbReference type="ARBA" id="ARBA00022692"/>
    </source>
</evidence>
<evidence type="ECO:0000256" key="2">
    <source>
        <dbReference type="ARBA" id="ARBA00022448"/>
    </source>
</evidence>
<evidence type="ECO:0000256" key="5">
    <source>
        <dbReference type="ARBA" id="ARBA00022989"/>
    </source>
</evidence>
<sequence>MLNNGLDQFLVFYNPLVADKLNVLDYFIYQVGWAVSDYSYATVLGMVKSLLGIGLLFAVNYLSKKTKGGVDPVIKNQHSLGERIFDKFNYVFMALFSFICIYPFYYVFIYSISEPRLAQKGIYLWPGNFNIDAYIKIFSLNTIPHAFLVSVEKTVIFTVLCVYFSAMLSYLFTKHSMPYRKLMYRIVISSMYLNSGLIPWYITMKTYGLRNSFLLYVLPGIINAFYIILVKTYIEQLPASLEESAQIDGAGFMTVFNRIIFPLSKPIIATVAVYASVGCWNYWIDNYLLVEKASLQTIQVILYGYLNEAQSLSQDLAAMTANSGSGRQLQLSPETIKMSITVISVLPIILVYPFLQKNFIKGIMLGAVKG</sequence>
<dbReference type="RefSeq" id="WP_277536225.1">
    <property type="nucleotide sequence ID" value="NZ_JAPDIA010000008.1"/>
</dbReference>
<feature type="transmembrane region" description="Helical" evidence="7">
    <location>
        <begin position="38"/>
        <end position="59"/>
    </location>
</feature>
<evidence type="ECO:0000313" key="10">
    <source>
        <dbReference type="Proteomes" id="UP001153404"/>
    </source>
</evidence>
<feature type="domain" description="ABC transmembrane type-1" evidence="8">
    <location>
        <begin position="147"/>
        <end position="355"/>
    </location>
</feature>
<proteinExistence type="predicted"/>
<keyword evidence="3" id="KW-1003">Cell membrane</keyword>
<dbReference type="GO" id="GO:0005886">
    <property type="term" value="C:plasma membrane"/>
    <property type="evidence" value="ECO:0007669"/>
    <property type="project" value="UniProtKB-SubCell"/>
</dbReference>